<feature type="transmembrane region" description="Helical" evidence="7">
    <location>
        <begin position="30"/>
        <end position="54"/>
    </location>
</feature>
<feature type="transmembrane region" description="Helical" evidence="7">
    <location>
        <begin position="222"/>
        <end position="247"/>
    </location>
</feature>
<comment type="similarity">
    <text evidence="7">Belongs to the binding-protein-dependent transport system permease family.</text>
</comment>
<dbReference type="EMBL" id="JBDXSU010000021">
    <property type="protein sequence ID" value="MFB5192399.1"/>
    <property type="molecule type" value="Genomic_DNA"/>
</dbReference>
<dbReference type="Proteomes" id="UP001579974">
    <property type="component" value="Unassembled WGS sequence"/>
</dbReference>
<feature type="transmembrane region" description="Helical" evidence="7">
    <location>
        <begin position="127"/>
        <end position="146"/>
    </location>
</feature>
<comment type="subcellular location">
    <subcellularLocation>
        <location evidence="1 7">Cell membrane</location>
        <topology evidence="1 7">Multi-pass membrane protein</topology>
    </subcellularLocation>
</comment>
<evidence type="ECO:0000256" key="4">
    <source>
        <dbReference type="ARBA" id="ARBA00022692"/>
    </source>
</evidence>
<dbReference type="SUPFAM" id="SSF161098">
    <property type="entry name" value="MetI-like"/>
    <property type="match status" value="1"/>
</dbReference>
<evidence type="ECO:0000256" key="7">
    <source>
        <dbReference type="RuleBase" id="RU363032"/>
    </source>
</evidence>
<dbReference type="PANTHER" id="PTHR30193">
    <property type="entry name" value="ABC TRANSPORTER PERMEASE PROTEIN"/>
    <property type="match status" value="1"/>
</dbReference>
<keyword evidence="10" id="KW-1185">Reference proteome</keyword>
<proteinExistence type="inferred from homology"/>
<dbReference type="Gene3D" id="1.10.3720.10">
    <property type="entry name" value="MetI-like"/>
    <property type="match status" value="1"/>
</dbReference>
<evidence type="ECO:0000313" key="9">
    <source>
        <dbReference type="EMBL" id="MFB5192399.1"/>
    </source>
</evidence>
<keyword evidence="2 7" id="KW-0813">Transport</keyword>
<gene>
    <name evidence="9" type="ORF">KKP3000_001598</name>
</gene>
<name>A0ABV5AJE2_9BACL</name>
<protein>
    <submittedName>
        <fullName evidence="9">Sugar ABC transporter permease</fullName>
    </submittedName>
</protein>
<evidence type="ECO:0000256" key="6">
    <source>
        <dbReference type="ARBA" id="ARBA00023136"/>
    </source>
</evidence>
<evidence type="ECO:0000256" key="2">
    <source>
        <dbReference type="ARBA" id="ARBA00022448"/>
    </source>
</evidence>
<feature type="transmembrane region" description="Helical" evidence="7">
    <location>
        <begin position="175"/>
        <end position="201"/>
    </location>
</feature>
<comment type="caution">
    <text evidence="9">The sequence shown here is derived from an EMBL/GenBank/DDBJ whole genome shotgun (WGS) entry which is preliminary data.</text>
</comment>
<feature type="transmembrane region" description="Helical" evidence="7">
    <location>
        <begin position="93"/>
        <end position="115"/>
    </location>
</feature>
<dbReference type="InterPro" id="IPR035906">
    <property type="entry name" value="MetI-like_sf"/>
</dbReference>
<evidence type="ECO:0000256" key="3">
    <source>
        <dbReference type="ARBA" id="ARBA00022475"/>
    </source>
</evidence>
<dbReference type="PANTHER" id="PTHR30193:SF37">
    <property type="entry name" value="INNER MEMBRANE ABC TRANSPORTER PERMEASE PROTEIN YCJO"/>
    <property type="match status" value="1"/>
</dbReference>
<dbReference type="PROSITE" id="PS50928">
    <property type="entry name" value="ABC_TM1"/>
    <property type="match status" value="1"/>
</dbReference>
<dbReference type="CDD" id="cd06261">
    <property type="entry name" value="TM_PBP2"/>
    <property type="match status" value="1"/>
</dbReference>
<dbReference type="RefSeq" id="WP_275473338.1">
    <property type="nucleotide sequence ID" value="NZ_CP162940.1"/>
</dbReference>
<evidence type="ECO:0000259" key="8">
    <source>
        <dbReference type="PROSITE" id="PS50928"/>
    </source>
</evidence>
<keyword evidence="6 7" id="KW-0472">Membrane</keyword>
<evidence type="ECO:0000256" key="1">
    <source>
        <dbReference type="ARBA" id="ARBA00004651"/>
    </source>
</evidence>
<dbReference type="InterPro" id="IPR051393">
    <property type="entry name" value="ABC_transporter_permease"/>
</dbReference>
<feature type="domain" description="ABC transmembrane type-1" evidence="8">
    <location>
        <begin position="88"/>
        <end position="303"/>
    </location>
</feature>
<keyword evidence="4 7" id="KW-0812">Transmembrane</keyword>
<dbReference type="Pfam" id="PF00528">
    <property type="entry name" value="BPD_transp_1"/>
    <property type="match status" value="1"/>
</dbReference>
<organism evidence="9 10">
    <name type="scientific">Alicyclobacillus fastidiosus</name>
    <dbReference type="NCBI Taxonomy" id="392011"/>
    <lineage>
        <taxon>Bacteria</taxon>
        <taxon>Bacillati</taxon>
        <taxon>Bacillota</taxon>
        <taxon>Bacilli</taxon>
        <taxon>Bacillales</taxon>
        <taxon>Alicyclobacillaceae</taxon>
        <taxon>Alicyclobacillus</taxon>
    </lineage>
</organism>
<keyword evidence="5 7" id="KW-1133">Transmembrane helix</keyword>
<accession>A0ABV5AJE2</accession>
<keyword evidence="3" id="KW-1003">Cell membrane</keyword>
<reference evidence="9 10" key="1">
    <citation type="journal article" date="2024" name="Int. J. Mol. Sci.">
        <title>Exploration of Alicyclobacillus spp. Genome in Search of Antibiotic Resistance.</title>
        <authorList>
            <person name="Bucka-Kolendo J."/>
            <person name="Kiousi D.E."/>
            <person name="Dekowska A."/>
            <person name="Mikolajczuk-Szczyrba A."/>
            <person name="Karadedos D.M."/>
            <person name="Michael P."/>
            <person name="Galanis A."/>
            <person name="Sokolowska B."/>
        </authorList>
    </citation>
    <scope>NUCLEOTIDE SEQUENCE [LARGE SCALE GENOMIC DNA]</scope>
    <source>
        <strain evidence="9 10">KKP 3000</strain>
    </source>
</reference>
<sequence>MSIGENKQRSLYSYVVPSTPIKKEKKQFSAYAFIAPTTILFAIFYFYPLIMSIIDGFRNVNLMGGTGTFAGLHNYKMIFSNGDFLNAFKNTSIYTIAIVLFGTFIPMVVAVLLNLNIKGKSIYRTLFFLPMVAPSVASAMVFSVLFENDKTGTINEILSFFHVKPINWLGQASGILPMIAVIIFGIWALIGYNMLLFLAGLQNISSEYYEAAKLDGASGWSSFWKITFPLLSPTTLFVVVVTVIGGFQVFDQIYMLTAGGPMNDTTTMVYYIYQSTFVNQNPGLACAMATILFIILLIFSILQINISGRNKVEV</sequence>
<feature type="transmembrane region" description="Helical" evidence="7">
    <location>
        <begin position="285"/>
        <end position="306"/>
    </location>
</feature>
<evidence type="ECO:0000256" key="5">
    <source>
        <dbReference type="ARBA" id="ARBA00022989"/>
    </source>
</evidence>
<evidence type="ECO:0000313" key="10">
    <source>
        <dbReference type="Proteomes" id="UP001579974"/>
    </source>
</evidence>
<dbReference type="InterPro" id="IPR000515">
    <property type="entry name" value="MetI-like"/>
</dbReference>